<feature type="region of interest" description="Disordered" evidence="1">
    <location>
        <begin position="240"/>
        <end position="262"/>
    </location>
</feature>
<dbReference type="AlphaFoldDB" id="A0A9P6NE82"/>
<name>A0A9P6NE82_9BASI</name>
<reference evidence="2" key="1">
    <citation type="submission" date="2013-11" db="EMBL/GenBank/DDBJ databases">
        <title>Genome sequence of the fusiform rust pathogen reveals effectors for host alternation and coevolution with pine.</title>
        <authorList>
            <consortium name="DOE Joint Genome Institute"/>
            <person name="Smith K."/>
            <person name="Pendleton A."/>
            <person name="Kubisiak T."/>
            <person name="Anderson C."/>
            <person name="Salamov A."/>
            <person name="Aerts A."/>
            <person name="Riley R."/>
            <person name="Clum A."/>
            <person name="Lindquist E."/>
            <person name="Ence D."/>
            <person name="Campbell M."/>
            <person name="Kronenberg Z."/>
            <person name="Feau N."/>
            <person name="Dhillon B."/>
            <person name="Hamelin R."/>
            <person name="Burleigh J."/>
            <person name="Smith J."/>
            <person name="Yandell M."/>
            <person name="Nelson C."/>
            <person name="Grigoriev I."/>
            <person name="Davis J."/>
        </authorList>
    </citation>
    <scope>NUCLEOTIDE SEQUENCE</scope>
    <source>
        <strain evidence="2">G11</strain>
    </source>
</reference>
<dbReference type="InterPro" id="IPR006886">
    <property type="entry name" value="RNA_pol_III_Rpc5"/>
</dbReference>
<feature type="region of interest" description="Disordered" evidence="1">
    <location>
        <begin position="1"/>
        <end position="23"/>
    </location>
</feature>
<keyword evidence="3" id="KW-1185">Reference proteome</keyword>
<evidence type="ECO:0000256" key="1">
    <source>
        <dbReference type="SAM" id="MobiDB-lite"/>
    </source>
</evidence>
<protein>
    <submittedName>
        <fullName evidence="2">Uncharacterized protein</fullName>
    </submittedName>
</protein>
<accession>A0A9P6NE82</accession>
<dbReference type="Pfam" id="PF04801">
    <property type="entry name" value="RPC5"/>
    <property type="match status" value="1"/>
</dbReference>
<proteinExistence type="predicted"/>
<feature type="compositionally biased region" description="Acidic residues" evidence="1">
    <location>
        <begin position="250"/>
        <end position="261"/>
    </location>
</feature>
<sequence length="356" mass="38671">MEGDSDNDGEGWTANESEGEDGDPIVKVCVCRIPLFFNSSPDFSLPSVAHFQPILEDDSTNSPTAPKPGPKKIINPLTLLQYPFKPHNPTTPHVLLPPSLRPGSGSSTSNGQIHAKFKSGVRHLNLEIPLETKLGTTEGRFSDERARDYARGLPDKKASVPGTRPNVFGREDELDPIDKISLGSTFVPEQTNYFVGILKTGSREGQDQLHMVPLGQTLQLRPSLDYLDRLASLNAQADKAAKREEGLGSESEDESGDEETEEMIKKKALAKKKSEANEAKAIQVSVGGLSDGDRLGGTRPGGALFAPIRAAEAETAVPLHHYHCQSKESVAITQKMFSSSRDRLATISSWHDLLKV</sequence>
<dbReference type="PANTHER" id="PTHR12069">
    <property type="entry name" value="DNA-DIRECTED RNA POLYMERASES III 80 KDA POLYPEPTIDE RNA POLYMERASE III SUBUNIT 5"/>
    <property type="match status" value="1"/>
</dbReference>
<evidence type="ECO:0000313" key="2">
    <source>
        <dbReference type="EMBL" id="KAG0142413.1"/>
    </source>
</evidence>
<evidence type="ECO:0000313" key="3">
    <source>
        <dbReference type="Proteomes" id="UP000886653"/>
    </source>
</evidence>
<dbReference type="EMBL" id="MU167349">
    <property type="protein sequence ID" value="KAG0142413.1"/>
    <property type="molecule type" value="Genomic_DNA"/>
</dbReference>
<comment type="caution">
    <text evidence="2">The sequence shown here is derived from an EMBL/GenBank/DDBJ whole genome shotgun (WGS) entry which is preliminary data.</text>
</comment>
<dbReference type="Proteomes" id="UP000886653">
    <property type="component" value="Unassembled WGS sequence"/>
</dbReference>
<dbReference type="GO" id="GO:0005666">
    <property type="term" value="C:RNA polymerase III complex"/>
    <property type="evidence" value="ECO:0007669"/>
    <property type="project" value="TreeGrafter"/>
</dbReference>
<dbReference type="OrthoDB" id="340681at2759"/>
<gene>
    <name evidence="2" type="ORF">CROQUDRAFT_235815</name>
</gene>
<dbReference type="GO" id="GO:0042797">
    <property type="term" value="P:tRNA transcription by RNA polymerase III"/>
    <property type="evidence" value="ECO:0007669"/>
    <property type="project" value="TreeGrafter"/>
</dbReference>
<organism evidence="2 3">
    <name type="scientific">Cronartium quercuum f. sp. fusiforme G11</name>
    <dbReference type="NCBI Taxonomy" id="708437"/>
    <lineage>
        <taxon>Eukaryota</taxon>
        <taxon>Fungi</taxon>
        <taxon>Dikarya</taxon>
        <taxon>Basidiomycota</taxon>
        <taxon>Pucciniomycotina</taxon>
        <taxon>Pucciniomycetes</taxon>
        <taxon>Pucciniales</taxon>
        <taxon>Coleosporiaceae</taxon>
        <taxon>Cronartium</taxon>
    </lineage>
</organism>
<dbReference type="PANTHER" id="PTHR12069:SF0">
    <property type="entry name" value="DNA-DIRECTED RNA POLYMERASE III SUBUNIT RPC5"/>
    <property type="match status" value="1"/>
</dbReference>